<evidence type="ECO:0000313" key="12">
    <source>
        <dbReference type="EMBL" id="CAB5017902.1"/>
    </source>
</evidence>
<accession>A0A6J6Q7E7</accession>
<sequence>MNSLKRVFDSRELLWNLTLRELRTKYRRSLLGWAWSMLNPLATVAIYSFVFGVLFQSSAPVGDPSGLKGFAYFLLCALLPWNFFSLITNLGMGAISANSGLVRRVAFPREVLVFSNVLHACVQFSIEMGLLAVVLLIAGSPFLPWLPVVVLISVLLAIFASGFALALSTLSVYFRDITYLWTIFIQVWFFLTPVVYAPSVVQDRAPAWANDILRLNPMSAFVNTYRDLLYDATAPSLPRLGAMVVASFASLSFGWMVFNRMGRRLPEEV</sequence>
<dbReference type="Pfam" id="PF01061">
    <property type="entry name" value="ABC2_membrane"/>
    <property type="match status" value="1"/>
</dbReference>
<evidence type="ECO:0000256" key="5">
    <source>
        <dbReference type="ARBA" id="ARBA00022692"/>
    </source>
</evidence>
<evidence type="ECO:0000256" key="2">
    <source>
        <dbReference type="ARBA" id="ARBA00022448"/>
    </source>
</evidence>
<dbReference type="EMBL" id="CAFBMF010000004">
    <property type="protein sequence ID" value="CAB4888308.1"/>
    <property type="molecule type" value="Genomic_DNA"/>
</dbReference>
<gene>
    <name evidence="10" type="ORF">UFOPK2658_00157</name>
    <name evidence="11" type="ORF">UFOPK3494_00119</name>
    <name evidence="12" type="ORF">UFOPK4134_00094</name>
</gene>
<feature type="transmembrane region" description="Helical" evidence="8">
    <location>
        <begin position="70"/>
        <end position="90"/>
    </location>
</feature>
<feature type="transmembrane region" description="Helical" evidence="8">
    <location>
        <begin position="145"/>
        <end position="167"/>
    </location>
</feature>
<evidence type="ECO:0000256" key="4">
    <source>
        <dbReference type="ARBA" id="ARBA00022519"/>
    </source>
</evidence>
<dbReference type="InterPro" id="IPR013525">
    <property type="entry name" value="ABC2_TM"/>
</dbReference>
<evidence type="ECO:0000256" key="8">
    <source>
        <dbReference type="SAM" id="Phobius"/>
    </source>
</evidence>
<evidence type="ECO:0000256" key="7">
    <source>
        <dbReference type="ARBA" id="ARBA00023136"/>
    </source>
</evidence>
<feature type="transmembrane region" description="Helical" evidence="8">
    <location>
        <begin position="30"/>
        <end position="50"/>
    </location>
</feature>
<dbReference type="PANTHER" id="PTHR30413">
    <property type="entry name" value="INNER MEMBRANE TRANSPORT PERMEASE"/>
    <property type="match status" value="1"/>
</dbReference>
<keyword evidence="3" id="KW-1003">Cell membrane</keyword>
<organism evidence="10">
    <name type="scientific">freshwater metagenome</name>
    <dbReference type="NCBI Taxonomy" id="449393"/>
    <lineage>
        <taxon>unclassified sequences</taxon>
        <taxon>metagenomes</taxon>
        <taxon>ecological metagenomes</taxon>
    </lineage>
</organism>
<evidence type="ECO:0000256" key="6">
    <source>
        <dbReference type="ARBA" id="ARBA00022989"/>
    </source>
</evidence>
<keyword evidence="6 8" id="KW-1133">Transmembrane helix</keyword>
<evidence type="ECO:0000259" key="9">
    <source>
        <dbReference type="PROSITE" id="PS51012"/>
    </source>
</evidence>
<keyword evidence="4" id="KW-0997">Cell inner membrane</keyword>
<evidence type="ECO:0000256" key="1">
    <source>
        <dbReference type="ARBA" id="ARBA00004429"/>
    </source>
</evidence>
<dbReference type="EMBL" id="CAEZYH010000003">
    <property type="protein sequence ID" value="CAB4707037.1"/>
    <property type="molecule type" value="Genomic_DNA"/>
</dbReference>
<feature type="transmembrane region" description="Helical" evidence="8">
    <location>
        <begin position="111"/>
        <end position="139"/>
    </location>
</feature>
<dbReference type="PANTHER" id="PTHR30413:SF8">
    <property type="entry name" value="TRANSPORT PERMEASE PROTEIN"/>
    <property type="match status" value="1"/>
</dbReference>
<reference evidence="10" key="1">
    <citation type="submission" date="2020-05" db="EMBL/GenBank/DDBJ databases">
        <authorList>
            <person name="Chiriac C."/>
            <person name="Salcher M."/>
            <person name="Ghai R."/>
            <person name="Kavagutti S V."/>
        </authorList>
    </citation>
    <scope>NUCLEOTIDE SEQUENCE</scope>
</reference>
<feature type="transmembrane region" description="Helical" evidence="8">
    <location>
        <begin position="240"/>
        <end position="258"/>
    </location>
</feature>
<proteinExistence type="predicted"/>
<dbReference type="GO" id="GO:0005886">
    <property type="term" value="C:plasma membrane"/>
    <property type="evidence" value="ECO:0007669"/>
    <property type="project" value="UniProtKB-SubCell"/>
</dbReference>
<dbReference type="EMBL" id="CAFBPS010000003">
    <property type="protein sequence ID" value="CAB5017902.1"/>
    <property type="molecule type" value="Genomic_DNA"/>
</dbReference>
<name>A0A6J6Q7E7_9ZZZZ</name>
<keyword evidence="2" id="KW-0813">Transport</keyword>
<evidence type="ECO:0000313" key="11">
    <source>
        <dbReference type="EMBL" id="CAB4888308.1"/>
    </source>
</evidence>
<evidence type="ECO:0000256" key="3">
    <source>
        <dbReference type="ARBA" id="ARBA00022475"/>
    </source>
</evidence>
<comment type="subcellular location">
    <subcellularLocation>
        <location evidence="1">Cell inner membrane</location>
        <topology evidence="1">Multi-pass membrane protein</topology>
    </subcellularLocation>
</comment>
<dbReference type="PROSITE" id="PS51012">
    <property type="entry name" value="ABC_TM2"/>
    <property type="match status" value="1"/>
</dbReference>
<keyword evidence="5 8" id="KW-0812">Transmembrane</keyword>
<evidence type="ECO:0000313" key="10">
    <source>
        <dbReference type="EMBL" id="CAB4707037.1"/>
    </source>
</evidence>
<keyword evidence="7 8" id="KW-0472">Membrane</keyword>
<feature type="domain" description="ABC transmembrane type-2" evidence="9">
    <location>
        <begin position="31"/>
        <end position="261"/>
    </location>
</feature>
<dbReference type="InterPro" id="IPR047817">
    <property type="entry name" value="ABC2_TM_bact-type"/>
</dbReference>
<feature type="transmembrane region" description="Helical" evidence="8">
    <location>
        <begin position="179"/>
        <end position="198"/>
    </location>
</feature>
<dbReference type="AlphaFoldDB" id="A0A6J6Q7E7"/>
<protein>
    <submittedName>
        <fullName evidence="10">Unannotated protein</fullName>
    </submittedName>
</protein>
<dbReference type="GO" id="GO:0140359">
    <property type="term" value="F:ABC-type transporter activity"/>
    <property type="evidence" value="ECO:0007669"/>
    <property type="project" value="InterPro"/>
</dbReference>
<dbReference type="GO" id="GO:0015920">
    <property type="term" value="P:lipopolysaccharide transport"/>
    <property type="evidence" value="ECO:0007669"/>
    <property type="project" value="TreeGrafter"/>
</dbReference>